<dbReference type="EMBL" id="CT867993">
    <property type="protein sequence ID" value="CAK57750.1"/>
    <property type="molecule type" value="Genomic_DNA"/>
</dbReference>
<keyword evidence="5" id="KW-0406">Ion transport</keyword>
<dbReference type="Gene3D" id="2.60.120.10">
    <property type="entry name" value="Jelly Rolls"/>
    <property type="match status" value="1"/>
</dbReference>
<dbReference type="CDD" id="cd00038">
    <property type="entry name" value="CAP_ED"/>
    <property type="match status" value="1"/>
</dbReference>
<dbReference type="SUPFAM" id="SSF51206">
    <property type="entry name" value="cAMP-binding domain-like"/>
    <property type="match status" value="1"/>
</dbReference>
<dbReference type="Gene3D" id="1.10.287.70">
    <property type="match status" value="1"/>
</dbReference>
<dbReference type="GO" id="GO:0016020">
    <property type="term" value="C:membrane"/>
    <property type="evidence" value="ECO:0007669"/>
    <property type="project" value="UniProtKB-SubCell"/>
</dbReference>
<dbReference type="InterPro" id="IPR005821">
    <property type="entry name" value="Ion_trans_dom"/>
</dbReference>
<keyword evidence="3 10" id="KW-0812">Transmembrane</keyword>
<evidence type="ECO:0000256" key="6">
    <source>
        <dbReference type="ARBA" id="ARBA00023136"/>
    </source>
</evidence>
<evidence type="ECO:0000256" key="2">
    <source>
        <dbReference type="ARBA" id="ARBA00022448"/>
    </source>
</evidence>
<dbReference type="InterPro" id="IPR003938">
    <property type="entry name" value="K_chnl_volt-dep_EAG/ELK/ERG"/>
</dbReference>
<feature type="transmembrane region" description="Helical" evidence="10">
    <location>
        <begin position="209"/>
        <end position="231"/>
    </location>
</feature>
<feature type="compositionally biased region" description="Polar residues" evidence="9">
    <location>
        <begin position="128"/>
        <end position="137"/>
    </location>
</feature>
<feature type="transmembrane region" description="Helical" evidence="10">
    <location>
        <begin position="391"/>
        <end position="412"/>
    </location>
</feature>
<keyword evidence="7" id="KW-0407">Ion channel</keyword>
<name>A0BGT3_PARTE</name>
<evidence type="ECO:0000256" key="5">
    <source>
        <dbReference type="ARBA" id="ARBA00023065"/>
    </source>
</evidence>
<keyword evidence="6 10" id="KW-0472">Membrane</keyword>
<dbReference type="InterPro" id="IPR000595">
    <property type="entry name" value="cNMP-bd_dom"/>
</dbReference>
<evidence type="ECO:0000256" key="1">
    <source>
        <dbReference type="ARBA" id="ARBA00004141"/>
    </source>
</evidence>
<feature type="transmembrane region" description="Helical" evidence="10">
    <location>
        <begin position="251"/>
        <end position="267"/>
    </location>
</feature>
<dbReference type="PANTHER" id="PTHR47823:SF9">
    <property type="entry name" value="CHROMOSOME UNDETERMINED SCAFFOLD_10, WHOLE GENOME SHOTGUN SEQUENCE"/>
    <property type="match status" value="1"/>
</dbReference>
<dbReference type="HOGENOM" id="CLU_361894_0_0_1"/>
<dbReference type="eggNOG" id="KOG0498">
    <property type="taxonomic scope" value="Eukaryota"/>
</dbReference>
<evidence type="ECO:0000256" key="9">
    <source>
        <dbReference type="SAM" id="MobiDB-lite"/>
    </source>
</evidence>
<gene>
    <name evidence="12" type="ORF">GSPATT00028785001</name>
</gene>
<feature type="region of interest" description="Disordered" evidence="9">
    <location>
        <begin position="120"/>
        <end position="153"/>
    </location>
</feature>
<evidence type="ECO:0000256" key="10">
    <source>
        <dbReference type="SAM" id="Phobius"/>
    </source>
</evidence>
<evidence type="ECO:0000256" key="7">
    <source>
        <dbReference type="ARBA" id="ARBA00023303"/>
    </source>
</evidence>
<dbReference type="PROSITE" id="PS50042">
    <property type="entry name" value="CNMP_BINDING_3"/>
    <property type="match status" value="1"/>
</dbReference>
<accession>A0BGT3</accession>
<dbReference type="InterPro" id="IPR018490">
    <property type="entry name" value="cNMP-bd_dom_sf"/>
</dbReference>
<dbReference type="KEGG" id="ptm:GSPATT00028785001"/>
<feature type="domain" description="Cyclic nucleotide-binding" evidence="11">
    <location>
        <begin position="490"/>
        <end position="591"/>
    </location>
</feature>
<dbReference type="PRINTS" id="PR01463">
    <property type="entry name" value="EAGCHANLFMLY"/>
</dbReference>
<feature type="coiled-coil region" evidence="8">
    <location>
        <begin position="687"/>
        <end position="749"/>
    </location>
</feature>
<evidence type="ECO:0000256" key="8">
    <source>
        <dbReference type="SAM" id="Coils"/>
    </source>
</evidence>
<evidence type="ECO:0000256" key="3">
    <source>
        <dbReference type="ARBA" id="ARBA00022692"/>
    </source>
</evidence>
<dbReference type="SUPFAM" id="SSF81324">
    <property type="entry name" value="Voltage-gated potassium channels"/>
    <property type="match status" value="1"/>
</dbReference>
<evidence type="ECO:0000313" key="13">
    <source>
        <dbReference type="Proteomes" id="UP000000600"/>
    </source>
</evidence>
<dbReference type="SMART" id="SM00100">
    <property type="entry name" value="cNMP"/>
    <property type="match status" value="1"/>
</dbReference>
<dbReference type="InterPro" id="IPR014710">
    <property type="entry name" value="RmlC-like_jellyroll"/>
</dbReference>
<dbReference type="Pfam" id="PF00027">
    <property type="entry name" value="cNMP_binding"/>
    <property type="match status" value="1"/>
</dbReference>
<keyword evidence="8" id="KW-0175">Coiled coil</keyword>
<reference evidence="12 13" key="1">
    <citation type="journal article" date="2006" name="Nature">
        <title>Global trends of whole-genome duplications revealed by the ciliate Paramecium tetraurelia.</title>
        <authorList>
            <consortium name="Genoscope"/>
            <person name="Aury J.-M."/>
            <person name="Jaillon O."/>
            <person name="Duret L."/>
            <person name="Noel B."/>
            <person name="Jubin C."/>
            <person name="Porcel B.M."/>
            <person name="Segurens B."/>
            <person name="Daubin V."/>
            <person name="Anthouard V."/>
            <person name="Aiach N."/>
            <person name="Arnaiz O."/>
            <person name="Billaut A."/>
            <person name="Beisson J."/>
            <person name="Blanc I."/>
            <person name="Bouhouche K."/>
            <person name="Camara F."/>
            <person name="Duharcourt S."/>
            <person name="Guigo R."/>
            <person name="Gogendeau D."/>
            <person name="Katinka M."/>
            <person name="Keller A.-M."/>
            <person name="Kissmehl R."/>
            <person name="Klotz C."/>
            <person name="Koll F."/>
            <person name="Le Moue A."/>
            <person name="Lepere C."/>
            <person name="Malinsky S."/>
            <person name="Nowacki M."/>
            <person name="Nowak J.K."/>
            <person name="Plattner H."/>
            <person name="Poulain J."/>
            <person name="Ruiz F."/>
            <person name="Serrano V."/>
            <person name="Zagulski M."/>
            <person name="Dessen P."/>
            <person name="Betermier M."/>
            <person name="Weissenbach J."/>
            <person name="Scarpelli C."/>
            <person name="Schachter V."/>
            <person name="Sperling L."/>
            <person name="Meyer E."/>
            <person name="Cohen J."/>
            <person name="Wincker P."/>
        </authorList>
    </citation>
    <scope>NUCLEOTIDE SEQUENCE [LARGE SCALE GENOMIC DNA]</scope>
    <source>
        <strain evidence="12 13">Stock d4-2</strain>
    </source>
</reference>
<dbReference type="RefSeq" id="XP_001425148.1">
    <property type="nucleotide sequence ID" value="XM_001425111.1"/>
</dbReference>
<dbReference type="Proteomes" id="UP000000600">
    <property type="component" value="Unassembled WGS sequence"/>
</dbReference>
<protein>
    <recommendedName>
        <fullName evidence="11">Cyclic nucleotide-binding domain-containing protein</fullName>
    </recommendedName>
</protein>
<evidence type="ECO:0000313" key="12">
    <source>
        <dbReference type="EMBL" id="CAK57750.1"/>
    </source>
</evidence>
<organism evidence="12 13">
    <name type="scientific">Paramecium tetraurelia</name>
    <dbReference type="NCBI Taxonomy" id="5888"/>
    <lineage>
        <taxon>Eukaryota</taxon>
        <taxon>Sar</taxon>
        <taxon>Alveolata</taxon>
        <taxon>Ciliophora</taxon>
        <taxon>Intramacronucleata</taxon>
        <taxon>Oligohymenophorea</taxon>
        <taxon>Peniculida</taxon>
        <taxon>Parameciidae</taxon>
        <taxon>Paramecium</taxon>
    </lineage>
</organism>
<keyword evidence="2" id="KW-0813">Transport</keyword>
<dbReference type="FunFam" id="1.10.287.70:FF:000123">
    <property type="entry name" value="Potassium channel KAT3"/>
    <property type="match status" value="1"/>
</dbReference>
<comment type="subcellular location">
    <subcellularLocation>
        <location evidence="1">Membrane</location>
        <topology evidence="1">Multi-pass membrane protein</topology>
    </subcellularLocation>
</comment>
<dbReference type="AlphaFoldDB" id="A0BGT3"/>
<keyword evidence="4 10" id="KW-1133">Transmembrane helix</keyword>
<dbReference type="PANTHER" id="PTHR47823">
    <property type="entry name" value="ION_TRANS DOMAIN-CONTAINING PROTEIN"/>
    <property type="match status" value="1"/>
</dbReference>
<dbReference type="GO" id="GO:0005249">
    <property type="term" value="F:voltage-gated potassium channel activity"/>
    <property type="evidence" value="ECO:0007669"/>
    <property type="project" value="InterPro"/>
</dbReference>
<dbReference type="OMA" id="HSTRNIF"/>
<evidence type="ECO:0000259" key="11">
    <source>
        <dbReference type="PROSITE" id="PS50042"/>
    </source>
</evidence>
<sequence>MDNQIEQKSLFKTKFNHSTRNIFQQTKFTKQQFFRYSNKFKYHPRSSSQNYSHEKLEVLETNKEDEKDQFVSQPINSCFERVLDRKHSIQSNLGSIKELSVSDQIADPTQQQDINNENAEQNTQQNTHSVSGAPQNTLRNKRKLKRLPRFDEEREPPKVQDEFKLIIMPNNKYKQFWDVGLFLILIYVSIFTPFKIGFVQDGEYLVWDYLDNAIDFIFMTDIVLTFLSAAYDDEGNLVTERKAIMLNYLKGWFIIDLMSSIPFYFILNDTSQRYNSIARISKVPKIYRVIKMIKLARMFRLKEIQYVKVININIGNERFILAFLLLIFSCHVVGCIWFFVATLSEEEDWVYFESHTFDQYIVSMYWAVQTVLTVGYGDIKFYSWSTRIFAIVWMLSSVYVFSFAVGSLASFLDRLDQNNQIYLNRLATLKNIKQEFKISKKMFLKVKRELKHGKRDFSQQYHILLDELPPILKTELSYIMNKHLKEEIGYFHDKSQQFISAIGPLLKPIKLEANEFVYCTGDLAEEIYFVKSGKLAIVLPDQQNFKFMMIKPGSYFGELDILFYGEKRKYTIMTTKPSEFYVLSRKDFKSIYLHQFRDEGQVLVNEALQRKVMIKSAYDDALSFLGEDTNLQQPRVTTHKTSKFKVVDNATSPQVDPKLVIQQKTEDYSNNDDGLINFDKIQFKKKISALEKQIKIKDQIIANIQQELDELMNQIQHQVSDDIIGRFKITKSMEEMMQLRRQLKATKKMEETIKSQRQIYRSAHQSKQFQIDCRKYSSSVEQAKLLNSLWEE</sequence>
<proteinExistence type="predicted"/>
<dbReference type="Pfam" id="PF00520">
    <property type="entry name" value="Ion_trans"/>
    <property type="match status" value="1"/>
</dbReference>
<evidence type="ECO:0000256" key="4">
    <source>
        <dbReference type="ARBA" id="ARBA00022989"/>
    </source>
</evidence>
<dbReference type="GeneID" id="5010932"/>
<feature type="transmembrane region" description="Helical" evidence="10">
    <location>
        <begin position="319"/>
        <end position="340"/>
    </location>
</feature>
<keyword evidence="13" id="KW-1185">Reference proteome</keyword>
<feature type="transmembrane region" description="Helical" evidence="10">
    <location>
        <begin position="176"/>
        <end position="197"/>
    </location>
</feature>
<dbReference type="InParanoid" id="A0BGT3"/>
<dbReference type="OrthoDB" id="421226at2759"/>